<keyword evidence="1" id="KW-0812">Transmembrane</keyword>
<feature type="transmembrane region" description="Helical" evidence="1">
    <location>
        <begin position="17"/>
        <end position="34"/>
    </location>
</feature>
<organism evidence="2">
    <name type="scientific">viral metagenome</name>
    <dbReference type="NCBI Taxonomy" id="1070528"/>
    <lineage>
        <taxon>unclassified sequences</taxon>
        <taxon>metagenomes</taxon>
        <taxon>organismal metagenomes</taxon>
    </lineage>
</organism>
<dbReference type="AlphaFoldDB" id="A0A6C0K529"/>
<proteinExistence type="predicted"/>
<protein>
    <recommendedName>
        <fullName evidence="3">FeoB-associated Cys-rich membrane protein</fullName>
    </recommendedName>
</protein>
<keyword evidence="1" id="KW-0472">Membrane</keyword>
<evidence type="ECO:0008006" key="3">
    <source>
        <dbReference type="Google" id="ProtNLM"/>
    </source>
</evidence>
<evidence type="ECO:0000256" key="1">
    <source>
        <dbReference type="SAM" id="Phobius"/>
    </source>
</evidence>
<sequence length="61" mass="6496">MAKLTGGGILETLQVNWIYVLTALVGVVLLYWILSRSSFTSKVKEGMGGGCSKCPKSQTSS</sequence>
<accession>A0A6C0K529</accession>
<reference evidence="2" key="1">
    <citation type="journal article" date="2020" name="Nature">
        <title>Giant virus diversity and host interactions through global metagenomics.</title>
        <authorList>
            <person name="Schulz F."/>
            <person name="Roux S."/>
            <person name="Paez-Espino D."/>
            <person name="Jungbluth S."/>
            <person name="Walsh D.A."/>
            <person name="Denef V.J."/>
            <person name="McMahon K.D."/>
            <person name="Konstantinidis K.T."/>
            <person name="Eloe-Fadrosh E.A."/>
            <person name="Kyrpides N.C."/>
            <person name="Woyke T."/>
        </authorList>
    </citation>
    <scope>NUCLEOTIDE SEQUENCE</scope>
    <source>
        <strain evidence="2">GVMAG-S-1101178-127</strain>
    </source>
</reference>
<name>A0A6C0K529_9ZZZZ</name>
<evidence type="ECO:0000313" key="2">
    <source>
        <dbReference type="EMBL" id="QHU13172.1"/>
    </source>
</evidence>
<dbReference type="EMBL" id="MN740814">
    <property type="protein sequence ID" value="QHU13172.1"/>
    <property type="molecule type" value="Genomic_DNA"/>
</dbReference>
<keyword evidence="1" id="KW-1133">Transmembrane helix</keyword>